<organism evidence="2 3">
    <name type="scientific">Chiloscyllium punctatum</name>
    <name type="common">Brownbanded bambooshark</name>
    <name type="synonym">Hemiscyllium punctatum</name>
    <dbReference type="NCBI Taxonomy" id="137246"/>
    <lineage>
        <taxon>Eukaryota</taxon>
        <taxon>Metazoa</taxon>
        <taxon>Chordata</taxon>
        <taxon>Craniata</taxon>
        <taxon>Vertebrata</taxon>
        <taxon>Chondrichthyes</taxon>
        <taxon>Elasmobranchii</taxon>
        <taxon>Galeomorphii</taxon>
        <taxon>Galeoidea</taxon>
        <taxon>Orectolobiformes</taxon>
        <taxon>Hemiscylliidae</taxon>
        <taxon>Chiloscyllium</taxon>
    </lineage>
</organism>
<feature type="region of interest" description="Disordered" evidence="1">
    <location>
        <begin position="130"/>
        <end position="151"/>
    </location>
</feature>
<gene>
    <name evidence="2" type="ORF">chiPu_0014026</name>
</gene>
<feature type="compositionally biased region" description="Polar residues" evidence="1">
    <location>
        <begin position="136"/>
        <end position="147"/>
    </location>
</feature>
<sequence length="196" mass="21581">MGHVMRRSISPVQGDAPPAPISEADWLDGQPSHPIEAEELIKLRPSSKLHQPAAGFARQPLRGNPIGAARRRDIRRCRWCWGRGEGRFPHPLAPPIPPPPGLPVGVPESKVLLLVGGGDMKLWRLTNREWSKDHSSNSSKTAISTADPSEPLDSGLPLHPCLWNLASVKTDQKDSCGLELHISFPEEGEKEVMWKN</sequence>
<name>A0A401SYR2_CHIPU</name>
<accession>A0A401SYR2</accession>
<dbReference type="Proteomes" id="UP000287033">
    <property type="component" value="Unassembled WGS sequence"/>
</dbReference>
<evidence type="ECO:0000313" key="2">
    <source>
        <dbReference type="EMBL" id="GCC35541.1"/>
    </source>
</evidence>
<dbReference type="EMBL" id="BEZZ01000714">
    <property type="protein sequence ID" value="GCC35541.1"/>
    <property type="molecule type" value="Genomic_DNA"/>
</dbReference>
<comment type="caution">
    <text evidence="2">The sequence shown here is derived from an EMBL/GenBank/DDBJ whole genome shotgun (WGS) entry which is preliminary data.</text>
</comment>
<evidence type="ECO:0000256" key="1">
    <source>
        <dbReference type="SAM" id="MobiDB-lite"/>
    </source>
</evidence>
<evidence type="ECO:0000313" key="3">
    <source>
        <dbReference type="Proteomes" id="UP000287033"/>
    </source>
</evidence>
<feature type="region of interest" description="Disordered" evidence="1">
    <location>
        <begin position="1"/>
        <end position="30"/>
    </location>
</feature>
<proteinExistence type="predicted"/>
<reference evidence="2 3" key="1">
    <citation type="journal article" date="2018" name="Nat. Ecol. Evol.">
        <title>Shark genomes provide insights into elasmobranch evolution and the origin of vertebrates.</title>
        <authorList>
            <person name="Hara Y"/>
            <person name="Yamaguchi K"/>
            <person name="Onimaru K"/>
            <person name="Kadota M"/>
            <person name="Koyanagi M"/>
            <person name="Keeley SD"/>
            <person name="Tatsumi K"/>
            <person name="Tanaka K"/>
            <person name="Motone F"/>
            <person name="Kageyama Y"/>
            <person name="Nozu R"/>
            <person name="Adachi N"/>
            <person name="Nishimura O"/>
            <person name="Nakagawa R"/>
            <person name="Tanegashima C"/>
            <person name="Kiyatake I"/>
            <person name="Matsumoto R"/>
            <person name="Murakumo K"/>
            <person name="Nishida K"/>
            <person name="Terakita A"/>
            <person name="Kuratani S"/>
            <person name="Sato K"/>
            <person name="Hyodo S Kuraku.S."/>
        </authorList>
    </citation>
    <scope>NUCLEOTIDE SEQUENCE [LARGE SCALE GENOMIC DNA]</scope>
</reference>
<protein>
    <submittedName>
        <fullName evidence="2">Uncharacterized protein</fullName>
    </submittedName>
</protein>
<keyword evidence="3" id="KW-1185">Reference proteome</keyword>
<dbReference type="AlphaFoldDB" id="A0A401SYR2"/>